<sequence>MCRVPFELESRRIVMQEANEEIERGTTVPVNRESGQPSKKIRKTTNGLNGYRRQRNLKNLMMVNRLETNIGRLEAHLQDLGFDINNMDIAQTSPQLAESDHVQSPPPSPSLSDCGNSRHEGSWGCELEPGNLYTGSRTSHAAPFTDIHRDPAVPDTFDNKEGPFTSDFGGFLIPRCLLDTQNAQSFPVLSHEGLEWMSQKSGETPRLSSGYHSNTTTSFEPLVGAFPGKVFCPLPSKEEASSLLYEYLQNFNSLCPLFEQAKITSLFNHGSLEVALQDPPCWASANVVLALGIAYRTKDGSVAPTEHQKSWLFIKNALSVFHDLCLGKPNLWSIQALLGMSIFFLGTMSAEPCSFLATAAIRMNHQIGLRGMEEGVVLSAEEMEHRRNLFWIAYCLDREISLRFGKPPAQSDDDVSVGLPTASITDNPRFLPIMDRLGGFNAFRAQCQLATIKGQLYKDLYSTTAKDRPLTEIMTSIGTLDEMLQNWKEELPAECQPEAQLPTFPPSSISVMLLFLHCSYFNCLIAMHRLIASRGIRTAEDLAKKEDINISTPLAHTSRLFMSASLCANAARASIRLMRYMPEGHISLVGILIHYPIVALTALSCTIIRNPVDVSRLTDMKLINQVEMFLYSLAVSRMSLSRG</sequence>
<feature type="region of interest" description="Disordered" evidence="2">
    <location>
        <begin position="94"/>
        <end position="120"/>
    </location>
</feature>
<dbReference type="InterPro" id="IPR050987">
    <property type="entry name" value="AtrR-like"/>
</dbReference>
<evidence type="ECO:0000313" key="6">
    <source>
        <dbReference type="Proteomes" id="UP001610335"/>
    </source>
</evidence>
<feature type="domain" description="Xylanolytic transcriptional activator regulatory" evidence="4">
    <location>
        <begin position="353"/>
        <end position="426"/>
    </location>
</feature>
<dbReference type="EMBL" id="JBFXLS010000010">
    <property type="protein sequence ID" value="KAL2831228.1"/>
    <property type="molecule type" value="Genomic_DNA"/>
</dbReference>
<keyword evidence="6" id="KW-1185">Reference proteome</keyword>
<keyword evidence="3" id="KW-0812">Transmembrane</keyword>
<evidence type="ECO:0000256" key="3">
    <source>
        <dbReference type="SAM" id="Phobius"/>
    </source>
</evidence>
<proteinExistence type="predicted"/>
<accession>A0ABR4ITZ6</accession>
<feature type="transmembrane region" description="Helical" evidence="3">
    <location>
        <begin position="586"/>
        <end position="610"/>
    </location>
</feature>
<keyword evidence="3" id="KW-1133">Transmembrane helix</keyword>
<comment type="caution">
    <text evidence="5">The sequence shown here is derived from an EMBL/GenBank/DDBJ whole genome shotgun (WGS) entry which is preliminary data.</text>
</comment>
<dbReference type="SMART" id="SM00906">
    <property type="entry name" value="Fungal_trans"/>
    <property type="match status" value="1"/>
</dbReference>
<gene>
    <name evidence="5" type="ORF">BDW59DRAFT_8777</name>
</gene>
<name>A0ABR4ITZ6_9EURO</name>
<dbReference type="Pfam" id="PF04082">
    <property type="entry name" value="Fungal_trans"/>
    <property type="match status" value="1"/>
</dbReference>
<evidence type="ECO:0000313" key="5">
    <source>
        <dbReference type="EMBL" id="KAL2831228.1"/>
    </source>
</evidence>
<keyword evidence="1" id="KW-0539">Nucleus</keyword>
<dbReference type="InterPro" id="IPR007219">
    <property type="entry name" value="XnlR_reg_dom"/>
</dbReference>
<organism evidence="5 6">
    <name type="scientific">Aspergillus cavernicola</name>
    <dbReference type="NCBI Taxonomy" id="176166"/>
    <lineage>
        <taxon>Eukaryota</taxon>
        <taxon>Fungi</taxon>
        <taxon>Dikarya</taxon>
        <taxon>Ascomycota</taxon>
        <taxon>Pezizomycotina</taxon>
        <taxon>Eurotiomycetes</taxon>
        <taxon>Eurotiomycetidae</taxon>
        <taxon>Eurotiales</taxon>
        <taxon>Aspergillaceae</taxon>
        <taxon>Aspergillus</taxon>
        <taxon>Aspergillus subgen. Nidulantes</taxon>
    </lineage>
</organism>
<protein>
    <submittedName>
        <fullName evidence="5">Fungal-specific transcription factor domain-containing protein</fullName>
    </submittedName>
</protein>
<reference evidence="5 6" key="1">
    <citation type="submission" date="2024-07" db="EMBL/GenBank/DDBJ databases">
        <title>Section-level genome sequencing and comparative genomics of Aspergillus sections Usti and Cavernicolus.</title>
        <authorList>
            <consortium name="Lawrence Berkeley National Laboratory"/>
            <person name="Nybo J.L."/>
            <person name="Vesth T.C."/>
            <person name="Theobald S."/>
            <person name="Frisvad J.C."/>
            <person name="Larsen T.O."/>
            <person name="Kjaerboelling I."/>
            <person name="Rothschild-Mancinelli K."/>
            <person name="Lyhne E.K."/>
            <person name="Kogle M.E."/>
            <person name="Barry K."/>
            <person name="Clum A."/>
            <person name="Na H."/>
            <person name="Ledsgaard L."/>
            <person name="Lin J."/>
            <person name="Lipzen A."/>
            <person name="Kuo A."/>
            <person name="Riley R."/>
            <person name="Mondo S."/>
            <person name="LaButti K."/>
            <person name="Haridas S."/>
            <person name="Pangalinan J."/>
            <person name="Salamov A.A."/>
            <person name="Simmons B.A."/>
            <person name="Magnuson J.K."/>
            <person name="Chen J."/>
            <person name="Drula E."/>
            <person name="Henrissat B."/>
            <person name="Wiebenga A."/>
            <person name="Lubbers R.J."/>
            <person name="Gomes A.C."/>
            <person name="Makela M.R."/>
            <person name="Stajich J."/>
            <person name="Grigoriev I.V."/>
            <person name="Mortensen U.H."/>
            <person name="De vries R.P."/>
            <person name="Baker S.E."/>
            <person name="Andersen M.R."/>
        </authorList>
    </citation>
    <scope>NUCLEOTIDE SEQUENCE [LARGE SCALE GENOMIC DNA]</scope>
    <source>
        <strain evidence="5 6">CBS 600.67</strain>
    </source>
</reference>
<dbReference type="CDD" id="cd12148">
    <property type="entry name" value="fungal_TF_MHR"/>
    <property type="match status" value="1"/>
</dbReference>
<keyword evidence="3" id="KW-0472">Membrane</keyword>
<dbReference type="Proteomes" id="UP001610335">
    <property type="component" value="Unassembled WGS sequence"/>
</dbReference>
<evidence type="ECO:0000256" key="2">
    <source>
        <dbReference type="SAM" id="MobiDB-lite"/>
    </source>
</evidence>
<evidence type="ECO:0000259" key="4">
    <source>
        <dbReference type="SMART" id="SM00906"/>
    </source>
</evidence>
<dbReference type="PANTHER" id="PTHR46910">
    <property type="entry name" value="TRANSCRIPTION FACTOR PDR1"/>
    <property type="match status" value="1"/>
</dbReference>
<evidence type="ECO:0000256" key="1">
    <source>
        <dbReference type="ARBA" id="ARBA00023242"/>
    </source>
</evidence>
<dbReference type="PANTHER" id="PTHR46910:SF25">
    <property type="entry name" value="ABC-TRANSPORTER-REGULATING TRANSCRIPTION FACTOR"/>
    <property type="match status" value="1"/>
</dbReference>